<feature type="compositionally biased region" description="Gly residues" evidence="1">
    <location>
        <begin position="200"/>
        <end position="211"/>
    </location>
</feature>
<feature type="domain" description="Spore germination GerD central core" evidence="2">
    <location>
        <begin position="75"/>
        <end position="188"/>
    </location>
</feature>
<dbReference type="Proteomes" id="UP000593802">
    <property type="component" value="Chromosome"/>
</dbReference>
<dbReference type="NCBIfam" id="NF040801">
    <property type="entry name" value="spore_GerD"/>
    <property type="match status" value="1"/>
</dbReference>
<keyword evidence="4" id="KW-1185">Reference proteome</keyword>
<dbReference type="InterPro" id="IPR041262">
    <property type="entry name" value="GerD_central"/>
</dbReference>
<dbReference type="PROSITE" id="PS51257">
    <property type="entry name" value="PROKAR_LIPOPROTEIN"/>
    <property type="match status" value="1"/>
</dbReference>
<dbReference type="KEGG" id="eff:skT53_22830"/>
<dbReference type="EMBL" id="AP023366">
    <property type="protein sequence ID" value="BCJ87298.1"/>
    <property type="molecule type" value="Genomic_DNA"/>
</dbReference>
<evidence type="ECO:0000259" key="2">
    <source>
        <dbReference type="Pfam" id="PF17898"/>
    </source>
</evidence>
<dbReference type="AlphaFoldDB" id="A0A7I8DAT2"/>
<name>A0A7I8DAT2_9BACL</name>
<dbReference type="Pfam" id="PF17898">
    <property type="entry name" value="GerD"/>
    <property type="match status" value="1"/>
</dbReference>
<organism evidence="3 4">
    <name type="scientific">Effusibacillus dendaii</name>
    <dbReference type="NCBI Taxonomy" id="2743772"/>
    <lineage>
        <taxon>Bacteria</taxon>
        <taxon>Bacillati</taxon>
        <taxon>Bacillota</taxon>
        <taxon>Bacilli</taxon>
        <taxon>Bacillales</taxon>
        <taxon>Alicyclobacillaceae</taxon>
        <taxon>Effusibacillus</taxon>
    </lineage>
</organism>
<sequence>MRRKSHVWMFVTLTFLVSSLTSCSTGGNRNAQASDQQQKPDYNQTKSMMLDILHSKEGRDTLTDIMKEPTFKKNLVVTEQDVSSAIVKTLNNDQTQKRILEAQMTNPNFAATMVKASKQEQQKMLKQLMKDPEYQNSILTLMKSPDYQRLVLTTLESPEYRQQTMKILAESLQNPEFKLIFMDIVKEAIRSGAGVSKTGGQQGGKQQGGQDGQQQGNQSGGSSEQSDGGDGGGQDDQQKKKKEE</sequence>
<feature type="compositionally biased region" description="Low complexity" evidence="1">
    <location>
        <begin position="212"/>
        <end position="226"/>
    </location>
</feature>
<dbReference type="RefSeq" id="WP_200757121.1">
    <property type="nucleotide sequence ID" value="NZ_AP023366.1"/>
</dbReference>
<feature type="region of interest" description="Disordered" evidence="1">
    <location>
        <begin position="194"/>
        <end position="244"/>
    </location>
</feature>
<evidence type="ECO:0000313" key="4">
    <source>
        <dbReference type="Proteomes" id="UP000593802"/>
    </source>
</evidence>
<reference evidence="3 4" key="1">
    <citation type="submission" date="2020-08" db="EMBL/GenBank/DDBJ databases">
        <title>Complete Genome Sequence of Effusibacillus dendaii Strain skT53, Isolated from Farmland soil.</title>
        <authorList>
            <person name="Konishi T."/>
            <person name="Kawasaki H."/>
        </authorList>
    </citation>
    <scope>NUCLEOTIDE SEQUENCE [LARGE SCALE GENOMIC DNA]</scope>
    <source>
        <strain evidence="4">skT53</strain>
    </source>
</reference>
<evidence type="ECO:0000313" key="3">
    <source>
        <dbReference type="EMBL" id="BCJ87298.1"/>
    </source>
</evidence>
<gene>
    <name evidence="3" type="ORF">skT53_22830</name>
</gene>
<evidence type="ECO:0000256" key="1">
    <source>
        <dbReference type="SAM" id="MobiDB-lite"/>
    </source>
</evidence>
<proteinExistence type="predicted"/>
<protein>
    <submittedName>
        <fullName evidence="3">Germination protein GerD</fullName>
    </submittedName>
</protein>
<accession>A0A7I8DAT2</accession>